<dbReference type="RefSeq" id="WP_204951456.1">
    <property type="nucleotide sequence ID" value="NZ_BSFF01000010.1"/>
</dbReference>
<evidence type="ECO:0000313" key="5">
    <source>
        <dbReference type="Proteomes" id="UP001143400"/>
    </source>
</evidence>
<evidence type="ECO:0008006" key="6">
    <source>
        <dbReference type="Google" id="ProtNLM"/>
    </source>
</evidence>
<dbReference type="EMBL" id="JAFBCY010000004">
    <property type="protein sequence ID" value="MBM7852985.1"/>
    <property type="molecule type" value="Genomic_DNA"/>
</dbReference>
<dbReference type="Proteomes" id="UP000758856">
    <property type="component" value="Unassembled WGS sequence"/>
</dbReference>
<comment type="caution">
    <text evidence="2">The sequence shown here is derived from an EMBL/GenBank/DDBJ whole genome shotgun (WGS) entry which is preliminary data.</text>
</comment>
<keyword evidence="4" id="KW-1185">Reference proteome</keyword>
<sequence length="126" mass="13151">MPIARLSAALAATALLGGGALAQTPEPQPDHAFLAAPQVDLNRMYRVDRATGEMGSCQYAVKDGTVGVTLCFPAGEGAGAQQPGVYDLVASNHSREGGVFRVDRRSGRMSSCYVLGEQVVCTPLAR</sequence>
<evidence type="ECO:0000313" key="4">
    <source>
        <dbReference type="Proteomes" id="UP000758856"/>
    </source>
</evidence>
<reference evidence="2" key="1">
    <citation type="journal article" date="2014" name="Int. J. Syst. Evol. Microbiol.">
        <title>Complete genome sequence of Corynebacterium casei LMG S-19264T (=DSM 44701T), isolated from a smear-ripened cheese.</title>
        <authorList>
            <consortium name="US DOE Joint Genome Institute (JGI-PGF)"/>
            <person name="Walter F."/>
            <person name="Albersmeier A."/>
            <person name="Kalinowski J."/>
            <person name="Ruckert C."/>
        </authorList>
    </citation>
    <scope>NUCLEOTIDE SEQUENCE</scope>
    <source>
        <strain evidence="2">VKM B-1606</strain>
    </source>
</reference>
<feature type="signal peptide" evidence="1">
    <location>
        <begin position="1"/>
        <end position="22"/>
    </location>
</feature>
<keyword evidence="1" id="KW-0732">Signal</keyword>
<gene>
    <name evidence="2" type="ORF">GCM10008170_38240</name>
    <name evidence="3" type="ORF">JOD31_003236</name>
</gene>
<proteinExistence type="predicted"/>
<accession>A0A9W6IYW7</accession>
<name>A0A9W6IYW7_9HYPH</name>
<dbReference type="Proteomes" id="UP001143400">
    <property type="component" value="Unassembled WGS sequence"/>
</dbReference>
<dbReference type="EMBL" id="BSFF01000010">
    <property type="protein sequence ID" value="GLK57804.1"/>
    <property type="molecule type" value="Genomic_DNA"/>
</dbReference>
<dbReference type="AlphaFoldDB" id="A0A9W6IYW7"/>
<reference evidence="2" key="3">
    <citation type="submission" date="2023-01" db="EMBL/GenBank/DDBJ databases">
        <authorList>
            <person name="Sun Q."/>
            <person name="Evtushenko L."/>
        </authorList>
    </citation>
    <scope>NUCLEOTIDE SEQUENCE</scope>
    <source>
        <strain evidence="2">VKM B-1606</strain>
    </source>
</reference>
<organism evidence="2 5">
    <name type="scientific">Methylopila capsulata</name>
    <dbReference type="NCBI Taxonomy" id="61654"/>
    <lineage>
        <taxon>Bacteria</taxon>
        <taxon>Pseudomonadati</taxon>
        <taxon>Pseudomonadota</taxon>
        <taxon>Alphaproteobacteria</taxon>
        <taxon>Hyphomicrobiales</taxon>
        <taxon>Methylopilaceae</taxon>
        <taxon>Methylopila</taxon>
    </lineage>
</organism>
<evidence type="ECO:0000313" key="2">
    <source>
        <dbReference type="EMBL" id="GLK57804.1"/>
    </source>
</evidence>
<feature type="chain" id="PRO_5040811899" description="Secreted protein" evidence="1">
    <location>
        <begin position="23"/>
        <end position="126"/>
    </location>
</feature>
<protein>
    <recommendedName>
        <fullName evidence="6">Secreted protein</fullName>
    </recommendedName>
</protein>
<reference evidence="3 4" key="2">
    <citation type="submission" date="2021-01" db="EMBL/GenBank/DDBJ databases">
        <title>Genomic Encyclopedia of Type Strains, Phase IV (KMG-IV): sequencing the most valuable type-strain genomes for metagenomic binning, comparative biology and taxonomic classification.</title>
        <authorList>
            <person name="Goeker M."/>
        </authorList>
    </citation>
    <scope>NUCLEOTIDE SEQUENCE [LARGE SCALE GENOMIC DNA]</scope>
    <source>
        <strain evidence="3 4">DSM 6130</strain>
    </source>
</reference>
<evidence type="ECO:0000313" key="3">
    <source>
        <dbReference type="EMBL" id="MBM7852985.1"/>
    </source>
</evidence>
<evidence type="ECO:0000256" key="1">
    <source>
        <dbReference type="SAM" id="SignalP"/>
    </source>
</evidence>